<dbReference type="InterPro" id="IPR014729">
    <property type="entry name" value="Rossmann-like_a/b/a_fold"/>
</dbReference>
<dbReference type="GO" id="GO:0005524">
    <property type="term" value="F:ATP binding"/>
    <property type="evidence" value="ECO:0007669"/>
    <property type="project" value="UniProtKB-UniRule"/>
</dbReference>
<dbReference type="Gene3D" id="3.30.2130.30">
    <property type="match status" value="1"/>
</dbReference>
<dbReference type="InterPro" id="IPR050102">
    <property type="entry name" value="tRNA_sulfurtransferase_ThiI"/>
</dbReference>
<feature type="binding site" evidence="11">
    <location>
        <position position="299"/>
    </location>
    <ligand>
        <name>ATP</name>
        <dbReference type="ChEBI" id="CHEBI:30616"/>
    </ligand>
</feature>
<dbReference type="SMART" id="SM00981">
    <property type="entry name" value="THUMP"/>
    <property type="match status" value="1"/>
</dbReference>
<proteinExistence type="inferred from homology"/>
<organism evidence="14 15">
    <name type="scientific">Novispirillum itersonii</name>
    <name type="common">Aquaspirillum itersonii</name>
    <dbReference type="NCBI Taxonomy" id="189"/>
    <lineage>
        <taxon>Bacteria</taxon>
        <taxon>Pseudomonadati</taxon>
        <taxon>Pseudomonadota</taxon>
        <taxon>Alphaproteobacteria</taxon>
        <taxon>Rhodospirillales</taxon>
        <taxon>Novispirillaceae</taxon>
        <taxon>Novispirillum</taxon>
    </lineage>
</organism>
<feature type="binding site" evidence="11">
    <location>
        <position position="308"/>
    </location>
    <ligand>
        <name>ATP</name>
        <dbReference type="ChEBI" id="CHEBI:30616"/>
    </ligand>
</feature>
<dbReference type="GO" id="GO:0009228">
    <property type="term" value="P:thiamine biosynthetic process"/>
    <property type="evidence" value="ECO:0007669"/>
    <property type="project" value="UniProtKB-KW"/>
</dbReference>
<dbReference type="CDD" id="cd01712">
    <property type="entry name" value="PPase_ThiI"/>
    <property type="match status" value="1"/>
</dbReference>
<dbReference type="GO" id="GO:0005829">
    <property type="term" value="C:cytosol"/>
    <property type="evidence" value="ECO:0007669"/>
    <property type="project" value="TreeGrafter"/>
</dbReference>
<dbReference type="Pfam" id="PF00581">
    <property type="entry name" value="Rhodanese"/>
    <property type="match status" value="1"/>
</dbReference>
<dbReference type="SMART" id="SM00450">
    <property type="entry name" value="RHOD"/>
    <property type="match status" value="1"/>
</dbReference>
<feature type="domain" description="THUMP" evidence="13">
    <location>
        <begin position="74"/>
        <end position="177"/>
    </location>
</feature>
<dbReference type="InterPro" id="IPR020536">
    <property type="entry name" value="ThiI_AANH"/>
</dbReference>
<keyword evidence="15" id="KW-1185">Reference proteome</keyword>
<dbReference type="UniPathway" id="UPA00060"/>
<dbReference type="GO" id="GO:0000049">
    <property type="term" value="F:tRNA binding"/>
    <property type="evidence" value="ECO:0007669"/>
    <property type="project" value="UniProtKB-UniRule"/>
</dbReference>
<dbReference type="InterPro" id="IPR049961">
    <property type="entry name" value="ThiI_N"/>
</dbReference>
<dbReference type="InterPro" id="IPR036873">
    <property type="entry name" value="Rhodanese-like_dom_sf"/>
</dbReference>
<name>A0A7X0DMR3_NOVIT</name>
<dbReference type="AlphaFoldDB" id="A0A7X0DMR3"/>
<gene>
    <name evidence="11" type="primary">thiI</name>
    <name evidence="14" type="ORF">FHS48_000864</name>
</gene>
<dbReference type="CDD" id="cd00158">
    <property type="entry name" value="RHOD"/>
    <property type="match status" value="1"/>
</dbReference>
<evidence type="ECO:0000256" key="2">
    <source>
        <dbReference type="ARBA" id="ARBA00022490"/>
    </source>
</evidence>
<comment type="function">
    <text evidence="11">Catalyzes the ATP-dependent transfer of a sulfur to tRNA to produce 4-thiouridine in position 8 of tRNAs, which functions as a near-UV photosensor. Also catalyzes the transfer of sulfur to the sulfur carrier protein ThiS, forming ThiS-thiocarboxylate. This is a step in the synthesis of thiazole, in the thiamine biosynthesis pathway. The sulfur is donated as persulfide by IscS.</text>
</comment>
<dbReference type="EC" id="2.8.1.4" evidence="11"/>
<dbReference type="GO" id="GO:0052837">
    <property type="term" value="P:thiazole biosynthetic process"/>
    <property type="evidence" value="ECO:0007669"/>
    <property type="project" value="TreeGrafter"/>
</dbReference>
<keyword evidence="3 11" id="KW-0820">tRNA-binding</keyword>
<feature type="binding site" evidence="11">
    <location>
        <position position="277"/>
    </location>
    <ligand>
        <name>ATP</name>
        <dbReference type="ChEBI" id="CHEBI:30616"/>
    </ligand>
</feature>
<dbReference type="SUPFAM" id="SSF52402">
    <property type="entry name" value="Adenine nucleotide alpha hydrolases-like"/>
    <property type="match status" value="1"/>
</dbReference>
<evidence type="ECO:0000256" key="6">
    <source>
        <dbReference type="ARBA" id="ARBA00022840"/>
    </source>
</evidence>
<evidence type="ECO:0000256" key="11">
    <source>
        <dbReference type="HAMAP-Rule" id="MF_00021"/>
    </source>
</evidence>
<dbReference type="EMBL" id="JACIIX010000002">
    <property type="protein sequence ID" value="MBB6209462.1"/>
    <property type="molecule type" value="Genomic_DNA"/>
</dbReference>
<evidence type="ECO:0000256" key="3">
    <source>
        <dbReference type="ARBA" id="ARBA00022555"/>
    </source>
</evidence>
<evidence type="ECO:0000256" key="4">
    <source>
        <dbReference type="ARBA" id="ARBA00022679"/>
    </source>
</evidence>
<dbReference type="Pfam" id="PF22025">
    <property type="entry name" value="ThiI_fer"/>
    <property type="match status" value="1"/>
</dbReference>
<dbReference type="GO" id="GO:0004810">
    <property type="term" value="F:CCA tRNA nucleotidyltransferase activity"/>
    <property type="evidence" value="ECO:0007669"/>
    <property type="project" value="InterPro"/>
</dbReference>
<evidence type="ECO:0000259" key="12">
    <source>
        <dbReference type="PROSITE" id="PS50206"/>
    </source>
</evidence>
<accession>A0A7X0DMR3</accession>
<evidence type="ECO:0000256" key="5">
    <source>
        <dbReference type="ARBA" id="ARBA00022741"/>
    </source>
</evidence>
<evidence type="ECO:0000256" key="8">
    <source>
        <dbReference type="ARBA" id="ARBA00022977"/>
    </source>
</evidence>
<dbReference type="Gene3D" id="3.40.50.620">
    <property type="entry name" value="HUPs"/>
    <property type="match status" value="1"/>
</dbReference>
<keyword evidence="9" id="KW-1015">Disulfide bond</keyword>
<comment type="caution">
    <text evidence="14">The sequence shown here is derived from an EMBL/GenBank/DDBJ whole genome shotgun (WGS) entry which is preliminary data.</text>
</comment>
<feature type="binding site" evidence="11">
    <location>
        <begin position="195"/>
        <end position="196"/>
    </location>
    <ligand>
        <name>ATP</name>
        <dbReference type="ChEBI" id="CHEBI:30616"/>
    </ligand>
</feature>
<dbReference type="InterPro" id="IPR049962">
    <property type="entry name" value="THUMP_ThiI"/>
</dbReference>
<dbReference type="Proteomes" id="UP000544872">
    <property type="component" value="Unassembled WGS sequence"/>
</dbReference>
<dbReference type="PROSITE" id="PS51165">
    <property type="entry name" value="THUMP"/>
    <property type="match status" value="1"/>
</dbReference>
<dbReference type="GO" id="GO:0140741">
    <property type="term" value="F:tRNA-uracil-4 sulfurtransferase activity"/>
    <property type="evidence" value="ECO:0007669"/>
    <property type="project" value="UniProtKB-EC"/>
</dbReference>
<keyword evidence="7 11" id="KW-0694">RNA-binding</keyword>
<dbReference type="NCBIfam" id="TIGR00342">
    <property type="entry name" value="tRNA uracil 4-sulfurtransferase ThiI"/>
    <property type="match status" value="1"/>
</dbReference>
<evidence type="ECO:0000256" key="10">
    <source>
        <dbReference type="ARBA" id="ARBA00023284"/>
    </source>
</evidence>
<dbReference type="Pfam" id="PF02568">
    <property type="entry name" value="ThiI"/>
    <property type="match status" value="1"/>
</dbReference>
<dbReference type="SUPFAM" id="SSF52821">
    <property type="entry name" value="Rhodanese/Cell cycle control phosphatase"/>
    <property type="match status" value="1"/>
</dbReference>
<protein>
    <recommendedName>
        <fullName evidence="11">tRNA sulfurtransferase</fullName>
        <ecNumber evidence="11">2.8.1.4</ecNumber>
    </recommendedName>
    <alternativeName>
        <fullName evidence="11">Sulfur carrier protein ThiS sulfurtransferase</fullName>
    </alternativeName>
    <alternativeName>
        <fullName evidence="11">Thiamine biosynthesis protein ThiI</fullName>
    </alternativeName>
    <alternativeName>
        <fullName evidence="11">tRNA 4-thiouridine synthase</fullName>
    </alternativeName>
</protein>
<comment type="pathway">
    <text evidence="11">Cofactor biosynthesis; thiamine diphosphate biosynthesis.</text>
</comment>
<evidence type="ECO:0000256" key="1">
    <source>
        <dbReference type="ARBA" id="ARBA00004496"/>
    </source>
</evidence>
<keyword evidence="8 11" id="KW-0784">Thiamine biosynthesis</keyword>
<comment type="catalytic activity">
    <reaction evidence="11">
        <text>[ThiS sulfur-carrier protein]-C-terminal Gly-Gly-AMP + S-sulfanyl-L-cysteinyl-[cysteine desulfurase] + AH2 = [ThiS sulfur-carrier protein]-C-terminal-Gly-aminoethanethioate + L-cysteinyl-[cysteine desulfurase] + A + AMP + 2 H(+)</text>
        <dbReference type="Rhea" id="RHEA:43340"/>
        <dbReference type="Rhea" id="RHEA-COMP:12157"/>
        <dbReference type="Rhea" id="RHEA-COMP:12158"/>
        <dbReference type="Rhea" id="RHEA-COMP:12910"/>
        <dbReference type="Rhea" id="RHEA-COMP:19908"/>
        <dbReference type="ChEBI" id="CHEBI:13193"/>
        <dbReference type="ChEBI" id="CHEBI:15378"/>
        <dbReference type="ChEBI" id="CHEBI:17499"/>
        <dbReference type="ChEBI" id="CHEBI:29950"/>
        <dbReference type="ChEBI" id="CHEBI:61963"/>
        <dbReference type="ChEBI" id="CHEBI:90618"/>
        <dbReference type="ChEBI" id="CHEBI:232372"/>
        <dbReference type="ChEBI" id="CHEBI:456215"/>
    </reaction>
</comment>
<dbReference type="PANTHER" id="PTHR43209">
    <property type="entry name" value="TRNA SULFURTRANSFERASE"/>
    <property type="match status" value="1"/>
</dbReference>
<dbReference type="Pfam" id="PF02926">
    <property type="entry name" value="THUMP"/>
    <property type="match status" value="1"/>
</dbReference>
<sequence>MPSAPSSIALPAETTRFLLRLSPEILLKSQQVRRQFQETLRRNLRTILTREGVEHTMRHYHGRMMLDVPKAMRARTRDLLPKVFGLGSFSVIDAQVDNTMEAITSAMVSLYADAIRGKRFAVLAKRIGPRVISTREVQYIGGGMLKDLTGATVDLDHPEVLVRVDITEEGTYLFCDRVEGAGGLPAGTQGKVVSLVSGGFDSMVASWQMMRRGARMDFVLCNLAGASAERMVLQAVKVLCTLWGGGLQPRFHVVDFQPLLADIRTHQKQSYWQITLKRLMYRVAEGVAADIHAGAIVTGEALGQVSSQTLANLVTIDAAASLPVLRPLIGMDKKDIMTQARYIGTAPISEHVPEYCGITPTKPATTSTVERVAQGEVGMDPALVDAAVRDRKVIDVNTVTAADLRTPYLWADSLPEDARLIDCQPPEFYRHWHAPGALHYTVEDLKRLYKEVPKDGTYILYCHRGVLSAVMAEHMQQRGYAAYAYRGGLTSLRTELGLDDLEF</sequence>
<dbReference type="CDD" id="cd11716">
    <property type="entry name" value="THUMP_ThiI"/>
    <property type="match status" value="1"/>
</dbReference>
<evidence type="ECO:0000256" key="7">
    <source>
        <dbReference type="ARBA" id="ARBA00022884"/>
    </source>
</evidence>
<feature type="active site" description="Cysteine persulfide intermediate" evidence="11">
    <location>
        <position position="462"/>
    </location>
</feature>
<dbReference type="Gene3D" id="3.40.250.10">
    <property type="entry name" value="Rhodanese-like domain"/>
    <property type="match status" value="1"/>
</dbReference>
<dbReference type="GO" id="GO:0002937">
    <property type="term" value="P:tRNA 4-thiouridine biosynthesis"/>
    <property type="evidence" value="ECO:0007669"/>
    <property type="project" value="TreeGrafter"/>
</dbReference>
<evidence type="ECO:0000313" key="15">
    <source>
        <dbReference type="Proteomes" id="UP000544872"/>
    </source>
</evidence>
<keyword evidence="6 11" id="KW-0067">ATP-binding</keyword>
<dbReference type="InterPro" id="IPR054173">
    <property type="entry name" value="ThiI_fer"/>
</dbReference>
<reference evidence="14 15" key="1">
    <citation type="submission" date="2020-08" db="EMBL/GenBank/DDBJ databases">
        <title>Genomic Encyclopedia of Type Strains, Phase IV (KMG-IV): sequencing the most valuable type-strain genomes for metagenomic binning, comparative biology and taxonomic classification.</title>
        <authorList>
            <person name="Goeker M."/>
        </authorList>
    </citation>
    <scope>NUCLEOTIDE SEQUENCE [LARGE SCALE GENOMIC DNA]</scope>
    <source>
        <strain evidence="14 15">DSM 11590</strain>
    </source>
</reference>
<feature type="domain" description="Rhodanese" evidence="12">
    <location>
        <begin position="414"/>
        <end position="501"/>
    </location>
</feature>
<dbReference type="PANTHER" id="PTHR43209:SF1">
    <property type="entry name" value="TRNA SULFURTRANSFERASE"/>
    <property type="match status" value="1"/>
</dbReference>
<comment type="catalytic activity">
    <reaction evidence="11">
        <text>[ThiI sulfur-carrier protein]-S-sulfanyl-L-cysteine + a uridine in tRNA + 2 reduced [2Fe-2S]-[ferredoxin] + ATP + H(+) = [ThiI sulfur-carrier protein]-L-cysteine + a 4-thiouridine in tRNA + 2 oxidized [2Fe-2S]-[ferredoxin] + AMP + diphosphate</text>
        <dbReference type="Rhea" id="RHEA:24176"/>
        <dbReference type="Rhea" id="RHEA-COMP:10000"/>
        <dbReference type="Rhea" id="RHEA-COMP:10001"/>
        <dbReference type="Rhea" id="RHEA-COMP:13337"/>
        <dbReference type="Rhea" id="RHEA-COMP:13338"/>
        <dbReference type="Rhea" id="RHEA-COMP:13339"/>
        <dbReference type="Rhea" id="RHEA-COMP:13340"/>
        <dbReference type="ChEBI" id="CHEBI:15378"/>
        <dbReference type="ChEBI" id="CHEBI:29950"/>
        <dbReference type="ChEBI" id="CHEBI:30616"/>
        <dbReference type="ChEBI" id="CHEBI:33019"/>
        <dbReference type="ChEBI" id="CHEBI:33737"/>
        <dbReference type="ChEBI" id="CHEBI:33738"/>
        <dbReference type="ChEBI" id="CHEBI:61963"/>
        <dbReference type="ChEBI" id="CHEBI:65315"/>
        <dbReference type="ChEBI" id="CHEBI:136798"/>
        <dbReference type="ChEBI" id="CHEBI:456215"/>
        <dbReference type="EC" id="2.8.1.4"/>
    </reaction>
</comment>
<dbReference type="HAMAP" id="MF_00021">
    <property type="entry name" value="ThiI"/>
    <property type="match status" value="1"/>
</dbReference>
<evidence type="ECO:0000313" key="14">
    <source>
        <dbReference type="EMBL" id="MBB6209462.1"/>
    </source>
</evidence>
<dbReference type="RefSeq" id="WP_184261761.1">
    <property type="nucleotide sequence ID" value="NZ_JACIIX010000002.1"/>
</dbReference>
<comment type="subcellular location">
    <subcellularLocation>
        <location evidence="1 11">Cytoplasm</location>
    </subcellularLocation>
</comment>
<keyword evidence="4 11" id="KW-0808">Transferase</keyword>
<dbReference type="InterPro" id="IPR004114">
    <property type="entry name" value="THUMP_dom"/>
</dbReference>
<evidence type="ECO:0000259" key="13">
    <source>
        <dbReference type="PROSITE" id="PS51165"/>
    </source>
</evidence>
<keyword evidence="5 11" id="KW-0547">Nucleotide-binding</keyword>
<dbReference type="PROSITE" id="PS50206">
    <property type="entry name" value="RHODANESE_3"/>
    <property type="match status" value="1"/>
</dbReference>
<comment type="caution">
    <text evidence="11">Lacks conserved residue(s) required for the propagation of feature annotation.</text>
</comment>
<dbReference type="InterPro" id="IPR001763">
    <property type="entry name" value="Rhodanese-like_dom"/>
</dbReference>
<dbReference type="SUPFAM" id="SSF143437">
    <property type="entry name" value="THUMP domain-like"/>
    <property type="match status" value="1"/>
</dbReference>
<comment type="similarity">
    <text evidence="11">Belongs to the ThiI family.</text>
</comment>
<evidence type="ECO:0000256" key="9">
    <source>
        <dbReference type="ARBA" id="ARBA00023157"/>
    </source>
</evidence>
<dbReference type="GO" id="GO:0009229">
    <property type="term" value="P:thiamine diphosphate biosynthetic process"/>
    <property type="evidence" value="ECO:0007669"/>
    <property type="project" value="UniProtKB-UniRule"/>
</dbReference>
<dbReference type="InterPro" id="IPR003720">
    <property type="entry name" value="tRNA_STrfase"/>
</dbReference>
<keyword evidence="10" id="KW-0676">Redox-active center</keyword>
<keyword evidence="2 11" id="KW-0963">Cytoplasm</keyword>